<keyword evidence="5 10" id="KW-0560">Oxidoreductase</keyword>
<gene>
    <name evidence="15" type="ORF">IB286_04305</name>
</gene>
<evidence type="ECO:0000259" key="11">
    <source>
        <dbReference type="Pfam" id="PF00441"/>
    </source>
</evidence>
<reference evidence="15" key="1">
    <citation type="submission" date="2020-09" db="EMBL/GenBank/DDBJ databases">
        <authorList>
            <person name="Yoon J.-W."/>
        </authorList>
    </citation>
    <scope>NUCLEOTIDE SEQUENCE</scope>
    <source>
        <strain evidence="15">KMU-158</strain>
    </source>
</reference>
<dbReference type="RefSeq" id="WP_190762862.1">
    <property type="nucleotide sequence ID" value="NZ_JACXLD010000002.1"/>
</dbReference>
<feature type="domain" description="Acetyl-CoA dehydrogenase-like C-terminal" evidence="14">
    <location>
        <begin position="502"/>
        <end position="592"/>
    </location>
</feature>
<dbReference type="InterPro" id="IPR037069">
    <property type="entry name" value="AcylCoA_DH/ox_N_sf"/>
</dbReference>
<comment type="similarity">
    <text evidence="2 10">Belongs to the acyl-CoA dehydrogenase family.</text>
</comment>
<evidence type="ECO:0000256" key="6">
    <source>
        <dbReference type="ARBA" id="ARBA00051388"/>
    </source>
</evidence>
<evidence type="ECO:0000313" key="16">
    <source>
        <dbReference type="Proteomes" id="UP000610558"/>
    </source>
</evidence>
<dbReference type="PANTHER" id="PTHR42803">
    <property type="entry name" value="ACYL-COA DEHYDROGENASE"/>
    <property type="match status" value="1"/>
</dbReference>
<dbReference type="InterPro" id="IPR025878">
    <property type="entry name" value="Acyl-CoA_dh-like_C_dom"/>
</dbReference>
<dbReference type="Pfam" id="PF00441">
    <property type="entry name" value="Acyl-CoA_dh_1"/>
    <property type="match status" value="1"/>
</dbReference>
<feature type="domain" description="Acyl-CoA oxidase/dehydrogenase middle" evidence="12">
    <location>
        <begin position="163"/>
        <end position="272"/>
    </location>
</feature>
<proteinExistence type="inferred from homology"/>
<sequence length="600" mass="65844">MTTFKAPLRDIDFVLNDVLDYQAHYKTIPCGEEATPDMVEAIISEAGKFAEEVLSPLNQVGDQQGCQWKDGEVTTPDGFKEAYQMWIEGGWQGLSHPAEYGGQGLPLSMGLIKSELVGTANWSWGMYPGLSLGAMNTLYVHGTEEQKQVYLSKLCEATWSGTMCLTEPHCGSDLGLMKTKAEPQQDGSYHITGTKIFISAGEHDMAENIVHIVLARTPGSPEGTKGISLFIVPKFLPNAEGGVGERNGVSCGSIEHKMGIHGNATCVMNFDNATGFMLGVENQGLEAMFTFMNTARVGTAIQGLAASELAYQNALPYAMERHSMRALSGKKNPEVAADAIIHHADVRRMLLTAKAFAEGGRLMIYDAAKYADRMMFAETEEERDEAENELGFLTPILKAFLTETGQESASLGMQVFGGHGYIAEHGMEQIYRDARISTMYEGTTGIQALDLIGRKVVLDGFKLYAAFSKKLYKFGFKTLFTGKQRGYGASIIGYTLCWNWKTVKMLARAARNRDAVGAASVDFLMYSGYLSMAYYMAMAAEAAHNKLNKGEGDTEFLKSKLETVEFYFKRLLPRAKAHAACMDSSTDSVMGMELGRFELR</sequence>
<keyword evidence="3 10" id="KW-0285">Flavoprotein</keyword>
<dbReference type="GO" id="GO:0016627">
    <property type="term" value="F:oxidoreductase activity, acting on the CH-CH group of donors"/>
    <property type="evidence" value="ECO:0007669"/>
    <property type="project" value="InterPro"/>
</dbReference>
<dbReference type="Gene3D" id="1.10.540.10">
    <property type="entry name" value="Acyl-CoA dehydrogenase/oxidase, N-terminal domain"/>
    <property type="match status" value="1"/>
</dbReference>
<comment type="caution">
    <text evidence="15">The sequence shown here is derived from an EMBL/GenBank/DDBJ whole genome shotgun (WGS) entry which is preliminary data.</text>
</comment>
<dbReference type="InterPro" id="IPR009100">
    <property type="entry name" value="AcylCoA_DH/oxidase_NM_dom_sf"/>
</dbReference>
<keyword evidence="16" id="KW-1185">Reference proteome</keyword>
<dbReference type="InterPro" id="IPR036250">
    <property type="entry name" value="AcylCo_DH-like_C"/>
</dbReference>
<evidence type="ECO:0000256" key="7">
    <source>
        <dbReference type="ARBA" id="ARBA00058683"/>
    </source>
</evidence>
<dbReference type="FunFam" id="1.10.540.10:FF:000080">
    <property type="entry name" value="Probable acyl-coA dehydrogenase"/>
    <property type="match status" value="1"/>
</dbReference>
<accession>A0A927C227</accession>
<dbReference type="InterPro" id="IPR052166">
    <property type="entry name" value="Diverse_Acyl-CoA_DH"/>
</dbReference>
<dbReference type="InterPro" id="IPR009075">
    <property type="entry name" value="AcylCo_DH/oxidase_C"/>
</dbReference>
<feature type="domain" description="Acyl-CoA dehydrogenase/oxidase N-terminal" evidence="13">
    <location>
        <begin position="40"/>
        <end position="156"/>
    </location>
</feature>
<dbReference type="AlphaFoldDB" id="A0A927C227"/>
<comment type="function">
    <text evidence="7">Involved in the assimilation of dimethylsulphoniopropionate (DMSP), an important compound in the fixation of carbon in marine phytoplankton, by mediating the conversion of 3-(methylthio)propanoyl-CoA (MMPA-CoA) to 3-(methylthio)acryloyl-CoA (MTA-CoA).</text>
</comment>
<evidence type="ECO:0000256" key="3">
    <source>
        <dbReference type="ARBA" id="ARBA00022630"/>
    </source>
</evidence>
<dbReference type="Pfam" id="PF12806">
    <property type="entry name" value="Acyl-CoA_dh_C"/>
    <property type="match status" value="1"/>
</dbReference>
<evidence type="ECO:0000256" key="2">
    <source>
        <dbReference type="ARBA" id="ARBA00009347"/>
    </source>
</evidence>
<dbReference type="EMBL" id="JACXLD010000002">
    <property type="protein sequence ID" value="MBD2858221.1"/>
    <property type="molecule type" value="Genomic_DNA"/>
</dbReference>
<dbReference type="Pfam" id="PF02770">
    <property type="entry name" value="Acyl-CoA_dh_M"/>
    <property type="match status" value="1"/>
</dbReference>
<comment type="catalytic activity">
    <reaction evidence="6">
        <text>3-(methylsulfanyl)propanoyl-CoA + oxidized [electron-transfer flavoprotein] + H(+) = 3-(methylsulfanyl)acryloyl-CoA + reduced [electron-transfer flavoprotein]</text>
        <dbReference type="Rhea" id="RHEA:52612"/>
        <dbReference type="Rhea" id="RHEA-COMP:10685"/>
        <dbReference type="Rhea" id="RHEA-COMP:10686"/>
        <dbReference type="ChEBI" id="CHEBI:15378"/>
        <dbReference type="ChEBI" id="CHEBI:57692"/>
        <dbReference type="ChEBI" id="CHEBI:58307"/>
        <dbReference type="ChEBI" id="CHEBI:82815"/>
        <dbReference type="ChEBI" id="CHEBI:84994"/>
        <dbReference type="EC" id="1.3.99.41"/>
    </reaction>
    <physiologicalReaction direction="left-to-right" evidence="6">
        <dbReference type="Rhea" id="RHEA:52613"/>
    </physiologicalReaction>
</comment>
<dbReference type="Gene3D" id="2.40.110.10">
    <property type="entry name" value="Butyryl-CoA Dehydrogenase, subunit A, domain 2"/>
    <property type="match status" value="1"/>
</dbReference>
<dbReference type="Pfam" id="PF02771">
    <property type="entry name" value="Acyl-CoA_dh_N"/>
    <property type="match status" value="1"/>
</dbReference>
<dbReference type="SUPFAM" id="SSF47203">
    <property type="entry name" value="Acyl-CoA dehydrogenase C-terminal domain-like"/>
    <property type="match status" value="1"/>
</dbReference>
<dbReference type="FunFam" id="2.40.110.10:FF:000031">
    <property type="entry name" value="Acyl-CoA dehydrogenase, putative"/>
    <property type="match status" value="1"/>
</dbReference>
<evidence type="ECO:0000256" key="10">
    <source>
        <dbReference type="RuleBase" id="RU362125"/>
    </source>
</evidence>
<dbReference type="PANTHER" id="PTHR42803:SF1">
    <property type="entry name" value="BROAD-SPECIFICITY LINEAR ACYL-COA DEHYDROGENASE FADE5"/>
    <property type="match status" value="1"/>
</dbReference>
<dbReference type="Proteomes" id="UP000610558">
    <property type="component" value="Unassembled WGS sequence"/>
</dbReference>
<evidence type="ECO:0000256" key="5">
    <source>
        <dbReference type="ARBA" id="ARBA00023002"/>
    </source>
</evidence>
<organism evidence="15 16">
    <name type="scientific">Spongiibacter pelagi</name>
    <dbReference type="NCBI Taxonomy" id="2760804"/>
    <lineage>
        <taxon>Bacteria</taxon>
        <taxon>Pseudomonadati</taxon>
        <taxon>Pseudomonadota</taxon>
        <taxon>Gammaproteobacteria</taxon>
        <taxon>Cellvibrionales</taxon>
        <taxon>Spongiibacteraceae</taxon>
        <taxon>Spongiibacter</taxon>
    </lineage>
</organism>
<dbReference type="GO" id="GO:0050660">
    <property type="term" value="F:flavin adenine dinucleotide binding"/>
    <property type="evidence" value="ECO:0007669"/>
    <property type="project" value="InterPro"/>
</dbReference>
<dbReference type="EC" id="1.3.99.41" evidence="8"/>
<keyword evidence="4 10" id="KW-0274">FAD</keyword>
<dbReference type="SUPFAM" id="SSF56645">
    <property type="entry name" value="Acyl-CoA dehydrogenase NM domain-like"/>
    <property type="match status" value="1"/>
</dbReference>
<protein>
    <recommendedName>
        <fullName evidence="9">3-methylmercaptopropionyl-CoA dehydrogenase</fullName>
        <ecNumber evidence="8">1.3.99.41</ecNumber>
    </recommendedName>
</protein>
<evidence type="ECO:0000256" key="4">
    <source>
        <dbReference type="ARBA" id="ARBA00022827"/>
    </source>
</evidence>
<name>A0A927C227_9GAMM</name>
<evidence type="ECO:0000256" key="9">
    <source>
        <dbReference type="ARBA" id="ARBA00069043"/>
    </source>
</evidence>
<evidence type="ECO:0000313" key="15">
    <source>
        <dbReference type="EMBL" id="MBD2858221.1"/>
    </source>
</evidence>
<evidence type="ECO:0000256" key="8">
    <source>
        <dbReference type="ARBA" id="ARBA00066694"/>
    </source>
</evidence>
<evidence type="ECO:0000259" key="12">
    <source>
        <dbReference type="Pfam" id="PF02770"/>
    </source>
</evidence>
<feature type="domain" description="Acyl-CoA dehydrogenase/oxidase C-terminal" evidence="11">
    <location>
        <begin position="282"/>
        <end position="453"/>
    </location>
</feature>
<dbReference type="Gene3D" id="1.20.140.10">
    <property type="entry name" value="Butyryl-CoA Dehydrogenase, subunit A, domain 3"/>
    <property type="match status" value="1"/>
</dbReference>
<dbReference type="InterPro" id="IPR006091">
    <property type="entry name" value="Acyl-CoA_Oxase/DH_mid-dom"/>
</dbReference>
<comment type="cofactor">
    <cofactor evidence="1 10">
        <name>FAD</name>
        <dbReference type="ChEBI" id="CHEBI:57692"/>
    </cofactor>
</comment>
<evidence type="ECO:0000259" key="13">
    <source>
        <dbReference type="Pfam" id="PF02771"/>
    </source>
</evidence>
<evidence type="ECO:0000259" key="14">
    <source>
        <dbReference type="Pfam" id="PF12806"/>
    </source>
</evidence>
<dbReference type="InterPro" id="IPR013786">
    <property type="entry name" value="AcylCoA_DH/ox_N"/>
</dbReference>
<dbReference type="InterPro" id="IPR046373">
    <property type="entry name" value="Acyl-CoA_Oxase/DH_mid-dom_sf"/>
</dbReference>
<evidence type="ECO:0000256" key="1">
    <source>
        <dbReference type="ARBA" id="ARBA00001974"/>
    </source>
</evidence>